<name>A0A5A7PRK6_STRAF</name>
<evidence type="ECO:0000313" key="1">
    <source>
        <dbReference type="EMBL" id="GER35112.1"/>
    </source>
</evidence>
<protein>
    <submittedName>
        <fullName evidence="1">Disease resistance protein</fullName>
    </submittedName>
</protein>
<keyword evidence="2" id="KW-1185">Reference proteome</keyword>
<dbReference type="EMBL" id="BKCP01004960">
    <property type="protein sequence ID" value="GER35112.1"/>
    <property type="molecule type" value="Genomic_DNA"/>
</dbReference>
<proteinExistence type="predicted"/>
<comment type="caution">
    <text evidence="1">The sequence shown here is derived from an EMBL/GenBank/DDBJ whole genome shotgun (WGS) entry which is preliminary data.</text>
</comment>
<evidence type="ECO:0000313" key="2">
    <source>
        <dbReference type="Proteomes" id="UP000325081"/>
    </source>
</evidence>
<dbReference type="AlphaFoldDB" id="A0A5A7PRK6"/>
<gene>
    <name evidence="1" type="ORF">STAS_11376</name>
</gene>
<reference evidence="2" key="1">
    <citation type="journal article" date="2019" name="Curr. Biol.">
        <title>Genome Sequence of Striga asiatica Provides Insight into the Evolution of Plant Parasitism.</title>
        <authorList>
            <person name="Yoshida S."/>
            <person name="Kim S."/>
            <person name="Wafula E.K."/>
            <person name="Tanskanen J."/>
            <person name="Kim Y.M."/>
            <person name="Honaas L."/>
            <person name="Yang Z."/>
            <person name="Spallek T."/>
            <person name="Conn C.E."/>
            <person name="Ichihashi Y."/>
            <person name="Cheong K."/>
            <person name="Cui S."/>
            <person name="Der J.P."/>
            <person name="Gundlach H."/>
            <person name="Jiao Y."/>
            <person name="Hori C."/>
            <person name="Ishida J.K."/>
            <person name="Kasahara H."/>
            <person name="Kiba T."/>
            <person name="Kim M.S."/>
            <person name="Koo N."/>
            <person name="Laohavisit A."/>
            <person name="Lee Y.H."/>
            <person name="Lumba S."/>
            <person name="McCourt P."/>
            <person name="Mortimer J.C."/>
            <person name="Mutuku J.M."/>
            <person name="Nomura T."/>
            <person name="Sasaki-Sekimoto Y."/>
            <person name="Seto Y."/>
            <person name="Wang Y."/>
            <person name="Wakatake T."/>
            <person name="Sakakibara H."/>
            <person name="Demura T."/>
            <person name="Yamaguchi S."/>
            <person name="Yoneyama K."/>
            <person name="Manabe R.I."/>
            <person name="Nelson D.C."/>
            <person name="Schulman A.H."/>
            <person name="Timko M.P."/>
            <person name="dePamphilis C.W."/>
            <person name="Choi D."/>
            <person name="Shirasu K."/>
        </authorList>
    </citation>
    <scope>NUCLEOTIDE SEQUENCE [LARGE SCALE GENOMIC DNA]</scope>
    <source>
        <strain evidence="2">cv. UVA1</strain>
    </source>
</reference>
<dbReference type="Proteomes" id="UP000325081">
    <property type="component" value="Unassembled WGS sequence"/>
</dbReference>
<sequence>MEVEQEVGGWANLAPLRGKKKNVGPNGTQTLIGGGPMRSNGLLVDYYIINCDIRWTPNKDNSGLKLPTMTRTDFHSWSGLDCKLGAFVARYLSTNKPGNGINVMEKVAKEEISGNGDFAVMDYSPALNRTPIHN</sequence>
<organism evidence="1 2">
    <name type="scientific">Striga asiatica</name>
    <name type="common">Asiatic witchweed</name>
    <name type="synonym">Buchnera asiatica</name>
    <dbReference type="NCBI Taxonomy" id="4170"/>
    <lineage>
        <taxon>Eukaryota</taxon>
        <taxon>Viridiplantae</taxon>
        <taxon>Streptophyta</taxon>
        <taxon>Embryophyta</taxon>
        <taxon>Tracheophyta</taxon>
        <taxon>Spermatophyta</taxon>
        <taxon>Magnoliopsida</taxon>
        <taxon>eudicotyledons</taxon>
        <taxon>Gunneridae</taxon>
        <taxon>Pentapetalae</taxon>
        <taxon>asterids</taxon>
        <taxon>lamiids</taxon>
        <taxon>Lamiales</taxon>
        <taxon>Orobanchaceae</taxon>
        <taxon>Buchnereae</taxon>
        <taxon>Striga</taxon>
    </lineage>
</organism>
<accession>A0A5A7PRK6</accession>